<comment type="caution">
    <text evidence="2">The sequence shown here is derived from an EMBL/GenBank/DDBJ whole genome shotgun (WGS) entry which is preliminary data.</text>
</comment>
<dbReference type="RefSeq" id="WP_035473662.1">
    <property type="nucleotide sequence ID" value="NZ_JRGF01000008.1"/>
</dbReference>
<organism evidence="2 3">
    <name type="scientific">Alistipes inops</name>
    <dbReference type="NCBI Taxonomy" id="1501391"/>
    <lineage>
        <taxon>Bacteria</taxon>
        <taxon>Pseudomonadati</taxon>
        <taxon>Bacteroidota</taxon>
        <taxon>Bacteroidia</taxon>
        <taxon>Bacteroidales</taxon>
        <taxon>Rikenellaceae</taxon>
        <taxon>Alistipes</taxon>
    </lineage>
</organism>
<keyword evidence="3" id="KW-1185">Reference proteome</keyword>
<protein>
    <recommendedName>
        <fullName evidence="4">Lipoprotein</fullName>
    </recommendedName>
</protein>
<reference evidence="2 3" key="1">
    <citation type="submission" date="2014-09" db="EMBL/GenBank/DDBJ databases">
        <title>Alistipes sp. 627, sp. nov., a novel member of the family Rikenellaceae isolated from human faeces.</title>
        <authorList>
            <person name="Shkoporov A.N."/>
            <person name="Chaplin A.V."/>
            <person name="Motuzova O.V."/>
            <person name="Kafarskaia L.I."/>
            <person name="Khokhlova E.V."/>
            <person name="Efimov B.A."/>
        </authorList>
    </citation>
    <scope>NUCLEOTIDE SEQUENCE [LARGE SCALE GENOMIC DNA]</scope>
    <source>
        <strain evidence="2 3">627</strain>
    </source>
</reference>
<feature type="chain" id="PRO_5045439610" description="Lipoprotein" evidence="1">
    <location>
        <begin position="24"/>
        <end position="556"/>
    </location>
</feature>
<evidence type="ECO:0000313" key="3">
    <source>
        <dbReference type="Proteomes" id="UP000030889"/>
    </source>
</evidence>
<evidence type="ECO:0000256" key="1">
    <source>
        <dbReference type="SAM" id="SignalP"/>
    </source>
</evidence>
<evidence type="ECO:0008006" key="4">
    <source>
        <dbReference type="Google" id="ProtNLM"/>
    </source>
</evidence>
<evidence type="ECO:0000313" key="2">
    <source>
        <dbReference type="EMBL" id="KHE41863.1"/>
    </source>
</evidence>
<proteinExistence type="predicted"/>
<gene>
    <name evidence="2" type="ORF">LG35_07615</name>
</gene>
<name>A0ABR4YJ63_9BACT</name>
<accession>A0ABR4YJ63</accession>
<keyword evidence="1" id="KW-0732">Signal</keyword>
<dbReference type="PROSITE" id="PS51257">
    <property type="entry name" value="PROKAR_LIPOPROTEIN"/>
    <property type="match status" value="1"/>
</dbReference>
<dbReference type="Proteomes" id="UP000030889">
    <property type="component" value="Unassembled WGS sequence"/>
</dbReference>
<sequence>MKKLLLLASTAVTAALMVSCSQGTDTTTPPGPTTDGYTFTTVSDAVYYGEKYAEGSGFYTFTLSDADGNKMRIDCFGTVASNSNNPRFTTGTYEAGTLDDRTVRTFVTADSATAEEGTIFWKGSEAYPVSGGTMKVSSQGGSYKLDIEFTSGETTIKGSFDGTLKFEGKPQVPPRIEVPNPRPVTGIIGAYYGKYNDHEATTGMFLFGMGYKGDLTNGENVEALQLQGYIPLQEDNDNVILPEGTYTISTSADNTDAFTLVAGGVDAQNGYQGTYEYYTDKSTSITKGYIISEGTMTVEKNGDNYKITANFKGKRSDALNIIGTELEEVNYLYEGPLEPMMNYADPMSRLEEDKKLGDMHNQALVQVIPKATGDFTAWLYYIFGDGLAYTINNNTLDVTGSGDLMMLAIWGPAQSTDNPVGEFPMSPGFGLLFEEGSAMPGNPILGQSIDPQQGCWYTYASKQGSTLQLNSYAGAMPDQGRIITKPAEDGTNQIVDFLFYDKYGHEISGIYEGAMEVIKASQSAAAANAGLAYIPSFPIAPELAVPATPFNIRFVD</sequence>
<dbReference type="EMBL" id="JRGF01000008">
    <property type="protein sequence ID" value="KHE41863.1"/>
    <property type="molecule type" value="Genomic_DNA"/>
</dbReference>
<feature type="signal peptide" evidence="1">
    <location>
        <begin position="1"/>
        <end position="23"/>
    </location>
</feature>